<evidence type="ECO:0000313" key="3">
    <source>
        <dbReference type="Proteomes" id="UP001310692"/>
    </source>
</evidence>
<name>A0ABU7LYY1_9PROT</name>
<dbReference type="RefSeq" id="WP_330196286.1">
    <property type="nucleotide sequence ID" value="NZ_JAZDRO010000003.1"/>
</dbReference>
<keyword evidence="1" id="KW-0732">Signal</keyword>
<comment type="caution">
    <text evidence="2">The sequence shown here is derived from an EMBL/GenBank/DDBJ whole genome shotgun (WGS) entry which is preliminary data.</text>
</comment>
<dbReference type="Proteomes" id="UP001310692">
    <property type="component" value="Unassembled WGS sequence"/>
</dbReference>
<evidence type="ECO:0000256" key="1">
    <source>
        <dbReference type="SAM" id="SignalP"/>
    </source>
</evidence>
<feature type="signal peptide" evidence="1">
    <location>
        <begin position="1"/>
        <end position="20"/>
    </location>
</feature>
<organism evidence="2 3">
    <name type="scientific">Hyphobacterium marinum</name>
    <dbReference type="NCBI Taxonomy" id="3116574"/>
    <lineage>
        <taxon>Bacteria</taxon>
        <taxon>Pseudomonadati</taxon>
        <taxon>Pseudomonadota</taxon>
        <taxon>Alphaproteobacteria</taxon>
        <taxon>Maricaulales</taxon>
        <taxon>Maricaulaceae</taxon>
        <taxon>Hyphobacterium</taxon>
    </lineage>
</organism>
<feature type="chain" id="PRO_5046749991" evidence="1">
    <location>
        <begin position="21"/>
        <end position="383"/>
    </location>
</feature>
<sequence length="383" mass="39487">MKFFGLAALATLALPAVASAQSLEVRLMTAPEAIAGPAQMLGPLDVAYPSSDGMQPPAPLPVSTLFEQAVMPGFEITAMAAAGDMAVNFPAQPLDLSPVAGQIIPCSHGRACTVTLPLTQPWPAHDLTAFTVTLDAGLPDPDGGCLTVSGYGPGAITAANAAFPARVQTIPNLPPALPSGAPAEPFAPLPETYLVQPPMSASLLLTGSVSLLVCGDAPDGVTGTLDYAMTQGGSNWSWSVAGRWTLTIENGEAVFRHTLQSNDVTGMLLSAETGHVGDVVASASETAQGWRVTITPDPDLADPVVQTFREREAMGMGGREIEQETNHPAVIALSYLFREYLSGGGSAEFVETSVEGVDVPSGLPPVSNGTGVSLDLHWTFGAD</sequence>
<reference evidence="2 3" key="1">
    <citation type="submission" date="2024-01" db="EMBL/GenBank/DDBJ databases">
        <title>Hyphobacterium bacterium isolated from marine sediment.</title>
        <authorList>
            <person name="Zhao S."/>
        </authorList>
    </citation>
    <scope>NUCLEOTIDE SEQUENCE [LARGE SCALE GENOMIC DNA]</scope>
    <source>
        <strain evidence="2 3">Y60-23</strain>
    </source>
</reference>
<evidence type="ECO:0000313" key="2">
    <source>
        <dbReference type="EMBL" id="MEE2566735.1"/>
    </source>
</evidence>
<proteinExistence type="predicted"/>
<keyword evidence="3" id="KW-1185">Reference proteome</keyword>
<gene>
    <name evidence="2" type="ORF">V0U35_08590</name>
</gene>
<accession>A0ABU7LYY1</accession>
<protein>
    <submittedName>
        <fullName evidence="2">Uncharacterized protein</fullName>
    </submittedName>
</protein>
<dbReference type="EMBL" id="JAZDRO010000003">
    <property type="protein sequence ID" value="MEE2566735.1"/>
    <property type="molecule type" value="Genomic_DNA"/>
</dbReference>